<feature type="compositionally biased region" description="Polar residues" evidence="8">
    <location>
        <begin position="664"/>
        <end position="673"/>
    </location>
</feature>
<feature type="compositionally biased region" description="Low complexity" evidence="8">
    <location>
        <begin position="12"/>
        <end position="28"/>
    </location>
</feature>
<dbReference type="OrthoDB" id="4096362at2759"/>
<feature type="region of interest" description="Disordered" evidence="8">
    <location>
        <begin position="441"/>
        <end position="461"/>
    </location>
</feature>
<gene>
    <name evidence="7" type="primary">DLT1</name>
    <name evidence="9" type="ORF">CAWG_01002</name>
</gene>
<feature type="region of interest" description="Disordered" evidence="8">
    <location>
        <begin position="548"/>
        <end position="699"/>
    </location>
</feature>
<evidence type="ECO:0000313" key="10">
    <source>
        <dbReference type="Proteomes" id="UP000001429"/>
    </source>
</evidence>
<keyword evidence="6 7" id="KW-0472">Membrane</keyword>
<feature type="compositionally biased region" description="Low complexity" evidence="8">
    <location>
        <begin position="43"/>
        <end position="52"/>
    </location>
</feature>
<name>C4YEP4_CANAW</name>
<evidence type="ECO:0000256" key="2">
    <source>
        <dbReference type="ARBA" id="ARBA00005550"/>
    </source>
</evidence>
<dbReference type="PANTHER" id="PTHR40021:SF1">
    <property type="entry name" value="DEFECT AT LOW TEMPERATURE PROTEIN 1"/>
    <property type="match status" value="1"/>
</dbReference>
<reference evidence="9 10" key="1">
    <citation type="journal article" date="2009" name="Nature">
        <title>Evolution of pathogenicity and sexual reproduction in eight Candida genomes.</title>
        <authorList>
            <person name="Butler G."/>
            <person name="Rasmussen M.D."/>
            <person name="Lin M.F."/>
            <person name="Santos M.A."/>
            <person name="Sakthikumar S."/>
            <person name="Munro C.A."/>
            <person name="Rheinbay E."/>
            <person name="Grabherr M."/>
            <person name="Forche A."/>
            <person name="Reedy J.L."/>
            <person name="Agrafioti I."/>
            <person name="Arnaud M.B."/>
            <person name="Bates S."/>
            <person name="Brown A.J."/>
            <person name="Brunke S."/>
            <person name="Costanzo M.C."/>
            <person name="Fitzpatrick D.A."/>
            <person name="de Groot P.W."/>
            <person name="Harris D."/>
            <person name="Hoyer L.L."/>
            <person name="Hube B."/>
            <person name="Klis F.M."/>
            <person name="Kodira C."/>
            <person name="Lennard N."/>
            <person name="Logue M.E."/>
            <person name="Martin R."/>
            <person name="Neiman A.M."/>
            <person name="Nikolaou E."/>
            <person name="Quail M.A."/>
            <person name="Quinn J."/>
            <person name="Santos M.C."/>
            <person name="Schmitzberger F.F."/>
            <person name="Sherlock G."/>
            <person name="Shah P."/>
            <person name="Silverstein K.A."/>
            <person name="Skrzypek M.S."/>
            <person name="Soll D."/>
            <person name="Staggs R."/>
            <person name="Stansfield I."/>
            <person name="Stumpf M.P."/>
            <person name="Sudbery P.E."/>
            <person name="Srikantha T."/>
            <person name="Zeng Q."/>
            <person name="Berman J."/>
            <person name="Berriman M."/>
            <person name="Heitman J."/>
            <person name="Gow N.A."/>
            <person name="Lorenz M.C."/>
            <person name="Birren B.W."/>
            <person name="Kellis M."/>
            <person name="Cuomo C.A."/>
        </authorList>
    </citation>
    <scope>NUCLEOTIDE SEQUENCE [LARGE SCALE GENOMIC DNA]</scope>
    <source>
        <strain evidence="9 10">WO-1</strain>
    </source>
</reference>
<feature type="compositionally biased region" description="Basic and acidic residues" evidence="8">
    <location>
        <begin position="674"/>
        <end position="686"/>
    </location>
</feature>
<keyword evidence="4 7" id="KW-0812">Transmembrane</keyword>
<accession>C4YEP4</accession>
<evidence type="ECO:0000256" key="3">
    <source>
        <dbReference type="ARBA" id="ARBA00021353"/>
    </source>
</evidence>
<protein>
    <recommendedName>
        <fullName evidence="3 7">Defect at low temperature protein 1</fullName>
    </recommendedName>
</protein>
<evidence type="ECO:0000256" key="6">
    <source>
        <dbReference type="ARBA" id="ARBA00023136"/>
    </source>
</evidence>
<dbReference type="HOGENOM" id="CLU_402765_0_0_1"/>
<feature type="compositionally biased region" description="Acidic residues" evidence="8">
    <location>
        <begin position="621"/>
        <end position="649"/>
    </location>
</feature>
<dbReference type="OMA" id="QWIYSIS"/>
<evidence type="ECO:0000256" key="7">
    <source>
        <dbReference type="RuleBase" id="RU367100"/>
    </source>
</evidence>
<dbReference type="Proteomes" id="UP000001429">
    <property type="component" value="Chromosome 1"/>
</dbReference>
<feature type="transmembrane region" description="Helical" evidence="7">
    <location>
        <begin position="159"/>
        <end position="179"/>
    </location>
</feature>
<feature type="compositionally biased region" description="Low complexity" evidence="8">
    <location>
        <begin position="508"/>
        <end position="519"/>
    </location>
</feature>
<comment type="function">
    <text evidence="1 7">Required for growth under high-pressure and low-temperature conditions.</text>
</comment>
<feature type="region of interest" description="Disordered" evidence="8">
    <location>
        <begin position="1"/>
        <end position="52"/>
    </location>
</feature>
<comment type="similarity">
    <text evidence="2 7">Belongs to the DLT1 family.</text>
</comment>
<feature type="compositionally biased region" description="Acidic residues" evidence="8">
    <location>
        <begin position="441"/>
        <end position="454"/>
    </location>
</feature>
<dbReference type="InterPro" id="IPR038869">
    <property type="entry name" value="DLT1"/>
</dbReference>
<comment type="subcellular location">
    <subcellularLocation>
        <location evidence="7">Membrane</location>
        <topology evidence="7">Multi-pass membrane protein</topology>
    </subcellularLocation>
</comment>
<keyword evidence="10" id="KW-1185">Reference proteome</keyword>
<dbReference type="VEuPathDB" id="FungiDB:CAWG_01002"/>
<evidence type="ECO:0000256" key="8">
    <source>
        <dbReference type="SAM" id="MobiDB-lite"/>
    </source>
</evidence>
<organism evidence="9 10">
    <name type="scientific">Candida albicans (strain WO-1)</name>
    <name type="common">Yeast</name>
    <dbReference type="NCBI Taxonomy" id="294748"/>
    <lineage>
        <taxon>Eukaryota</taxon>
        <taxon>Fungi</taxon>
        <taxon>Dikarya</taxon>
        <taxon>Ascomycota</taxon>
        <taxon>Saccharomycotina</taxon>
        <taxon>Pichiomycetes</taxon>
        <taxon>Debaryomycetaceae</taxon>
        <taxon>Candida/Lodderomyces clade</taxon>
        <taxon>Candida</taxon>
    </lineage>
</organism>
<dbReference type="PaxDb" id="5476-C4YEP4"/>
<keyword evidence="5 7" id="KW-1133">Transmembrane helix</keyword>
<feature type="compositionally biased region" description="Polar residues" evidence="8">
    <location>
        <begin position="689"/>
        <end position="699"/>
    </location>
</feature>
<feature type="transmembrane region" description="Helical" evidence="7">
    <location>
        <begin position="117"/>
        <end position="139"/>
    </location>
</feature>
<feature type="region of interest" description="Disordered" evidence="8">
    <location>
        <begin position="500"/>
        <end position="519"/>
    </location>
</feature>
<dbReference type="PANTHER" id="PTHR40021">
    <property type="entry name" value="DEFECT AT LOW TEMPERATURE PROTEIN 1"/>
    <property type="match status" value="1"/>
</dbReference>
<sequence length="699" mass="81102">MERRIRFRRSFQDSSDQQYQQPQQPQQQGLGVSRRSTSNRFDSPTSLTPTNTLQTTVDPIIITRAIHDYNDDDEDNNTIYATTTQPLHRSNTTTYTSHFTRPKVTTILSLPQKLLQWIYSISLILILLLLLLVISVTILDVVIQTLQSPSDSALKTFTVLGACGFFIFISIIIYFVRLYQLRVSINNIPNKSLYIPFENDFANKAIFHYIDDKLKYCHEIKFKSGPLQNAMYIINHPGLSPPEYIMKRNAQCLTNMNRNVFPMTKQSNGDLINQINESINCGGSGIVGEGTLLPPNIHYEDVIRSFGDKFYTGKIFTNDALPIELSIQEIIIYLTNQFSDQNNNNNNNNNNNHKPNINKLISLYEKFRFSNQLINQRELIEFMIEFDKFGQMCQNDYQIKFPRSISHSRNNSTNKLRKLSRLGGKFSGFDLSDYSSAALFDDDDEEEEEEEEGVDYNQEYNSEYDDDYKEEEDYDDNSSSNNNPFQHYKVESKYFEKAVTNSDDNDNNNDNLENSSSLNIRGLNHQSSFSSTKSVIRNKLALGNRPSLLKYDSYTSGNTRNKKQRQKRNEVGNNSDKDDVDVEDDSQLRKKRDDISQLISMPKRKTIDINKLTKATKDTQPEDEEEEQEEEQEQEGYDQDDQDDDDEEQFYQFRRGQRTVPEITINQKLNQQQQDERRSSNADSIKHLSPTSSIKRYFN</sequence>
<dbReference type="AlphaFoldDB" id="C4YEP4"/>
<dbReference type="GO" id="GO:0016020">
    <property type="term" value="C:membrane"/>
    <property type="evidence" value="ECO:0007669"/>
    <property type="project" value="UniProtKB-SubCell"/>
</dbReference>
<dbReference type="EMBL" id="CH672346">
    <property type="protein sequence ID" value="EEQ42780.1"/>
    <property type="molecule type" value="Genomic_DNA"/>
</dbReference>
<evidence type="ECO:0000313" key="9">
    <source>
        <dbReference type="EMBL" id="EEQ42780.1"/>
    </source>
</evidence>
<feature type="compositionally biased region" description="Basic and acidic residues" evidence="8">
    <location>
        <begin position="586"/>
        <end position="595"/>
    </location>
</feature>
<evidence type="ECO:0000256" key="5">
    <source>
        <dbReference type="ARBA" id="ARBA00022989"/>
    </source>
</evidence>
<evidence type="ECO:0000256" key="4">
    <source>
        <dbReference type="ARBA" id="ARBA00022692"/>
    </source>
</evidence>
<evidence type="ECO:0000256" key="1">
    <source>
        <dbReference type="ARBA" id="ARBA00002489"/>
    </source>
</evidence>
<proteinExistence type="inferred from homology"/>